<feature type="chain" id="PRO_5016608794" description="DUF4402 domain-containing protein" evidence="1">
    <location>
        <begin position="31"/>
        <end position="203"/>
    </location>
</feature>
<accession>A0A345UIT4</accession>
<dbReference type="Proteomes" id="UP000254808">
    <property type="component" value="Chromosome"/>
</dbReference>
<evidence type="ECO:0000256" key="1">
    <source>
        <dbReference type="SAM" id="SignalP"/>
    </source>
</evidence>
<proteinExistence type="predicted"/>
<organism evidence="2 3">
    <name type="scientific">Cyclonatronum proteinivorum</name>
    <dbReference type="NCBI Taxonomy" id="1457365"/>
    <lineage>
        <taxon>Bacteria</taxon>
        <taxon>Pseudomonadati</taxon>
        <taxon>Balneolota</taxon>
        <taxon>Balneolia</taxon>
        <taxon>Balneolales</taxon>
        <taxon>Cyclonatronaceae</taxon>
        <taxon>Cyclonatronum</taxon>
    </lineage>
</organism>
<name>A0A345UIT4_9BACT</name>
<reference evidence="2 3" key="1">
    <citation type="submission" date="2018-03" db="EMBL/GenBank/DDBJ databases">
        <title>Phenotypic and genomic properties of Cyclonatronum proteinivorum gen. nov., sp. nov., a haloalkaliphilic bacteroidete from soda lakes possessing Na+-translocating rhodopsin.</title>
        <authorList>
            <person name="Toshchakov S.V."/>
            <person name="Korzhenkov A."/>
            <person name="Samarov N.I."/>
            <person name="Kublanov I.V."/>
            <person name="Muntyan M.S."/>
            <person name="Sorokin D.Y."/>
        </authorList>
    </citation>
    <scope>NUCLEOTIDE SEQUENCE [LARGE SCALE GENOMIC DNA]</scope>
    <source>
        <strain evidence="2 3">Omega</strain>
    </source>
</reference>
<keyword evidence="1" id="KW-0732">Signal</keyword>
<protein>
    <recommendedName>
        <fullName evidence="4">DUF4402 domain-containing protein</fullName>
    </recommendedName>
</protein>
<dbReference type="KEGG" id="cprv:CYPRO_1121"/>
<evidence type="ECO:0008006" key="4">
    <source>
        <dbReference type="Google" id="ProtNLM"/>
    </source>
</evidence>
<evidence type="ECO:0000313" key="2">
    <source>
        <dbReference type="EMBL" id="AXJ00386.1"/>
    </source>
</evidence>
<dbReference type="EMBL" id="CP027806">
    <property type="protein sequence ID" value="AXJ00386.1"/>
    <property type="molecule type" value="Genomic_DNA"/>
</dbReference>
<keyword evidence="3" id="KW-1185">Reference proteome</keyword>
<feature type="signal peptide" evidence="1">
    <location>
        <begin position="1"/>
        <end position="30"/>
    </location>
</feature>
<dbReference type="RefSeq" id="WP_114983661.1">
    <property type="nucleotide sequence ID" value="NZ_CP027806.1"/>
</dbReference>
<gene>
    <name evidence="2" type="ORF">CYPRO_1121</name>
</gene>
<evidence type="ECO:0000313" key="3">
    <source>
        <dbReference type="Proteomes" id="UP000254808"/>
    </source>
</evidence>
<sequence length="203" mass="21060">MKTTTMKKTLLGLAALLLVSLLGFNQEVKAQLGDNQAEATAQIVQQIQIERITSLEFGLLVPDETKSILVTGAPAGTPSVTSPTSAARFTITKSGIPVTFTLALPSVLDGLASTPTEGETLALNFDDTADGDNPNLGLVTDADGTNTYAFTPVDGASVDLETEASAFDTLTTFDIVIGGTVVASDTQVAGNYRGVITLTVDYN</sequence>
<dbReference type="AlphaFoldDB" id="A0A345UIT4"/>